<feature type="region of interest" description="Disordered" evidence="1">
    <location>
        <begin position="273"/>
        <end position="308"/>
    </location>
</feature>
<keyword evidence="4" id="KW-1185">Reference proteome</keyword>
<evidence type="ECO:0000313" key="3">
    <source>
        <dbReference type="EMBL" id="KFQ82134.1"/>
    </source>
</evidence>
<evidence type="ECO:0000259" key="2">
    <source>
        <dbReference type="PROSITE" id="PS51489"/>
    </source>
</evidence>
<dbReference type="Proteomes" id="UP000053638">
    <property type="component" value="Unassembled WGS sequence"/>
</dbReference>
<dbReference type="GO" id="GO:0051754">
    <property type="term" value="P:meiotic sister chromatid cohesion, centromeric"/>
    <property type="evidence" value="ECO:0007669"/>
    <property type="project" value="TreeGrafter"/>
</dbReference>
<dbReference type="PROSITE" id="PS51489">
    <property type="entry name" value="BUB1_N"/>
    <property type="match status" value="1"/>
</dbReference>
<dbReference type="Pfam" id="PF08311">
    <property type="entry name" value="Mad3_BUB1_I"/>
    <property type="match status" value="1"/>
</dbReference>
<feature type="compositionally biased region" description="Basic and acidic residues" evidence="1">
    <location>
        <begin position="347"/>
        <end position="356"/>
    </location>
</feature>
<reference evidence="3 4" key="1">
    <citation type="submission" date="2014-04" db="EMBL/GenBank/DDBJ databases">
        <title>Genome evolution of avian class.</title>
        <authorList>
            <person name="Zhang G."/>
            <person name="Li C."/>
        </authorList>
    </citation>
    <scope>NUCLEOTIDE SEQUENCE [LARGE SCALE GENOMIC DNA]</scope>
    <source>
        <strain evidence="3">BGI_N335</strain>
    </source>
</reference>
<feature type="compositionally biased region" description="Polar residues" evidence="1">
    <location>
        <begin position="473"/>
        <end position="485"/>
    </location>
</feature>
<feature type="domain" description="BUB1 N-terminal" evidence="2">
    <location>
        <begin position="50"/>
        <end position="217"/>
    </location>
</feature>
<evidence type="ECO:0000313" key="4">
    <source>
        <dbReference type="Proteomes" id="UP000053638"/>
    </source>
</evidence>
<dbReference type="PhylomeDB" id="A0A091TUU2"/>
<dbReference type="FunFam" id="1.25.40.430:FF:000002">
    <property type="entry name" value="mitotic checkpoint serine/threonine-protein kinase BUB1 beta"/>
    <property type="match status" value="1"/>
</dbReference>
<dbReference type="Gene3D" id="1.25.40.430">
    <property type="match status" value="1"/>
</dbReference>
<dbReference type="InterPro" id="IPR013212">
    <property type="entry name" value="Mad3/Bub1_I"/>
</dbReference>
<feature type="compositionally biased region" description="Basic and acidic residues" evidence="1">
    <location>
        <begin position="514"/>
        <end position="523"/>
    </location>
</feature>
<dbReference type="GO" id="GO:0007094">
    <property type="term" value="P:mitotic spindle assembly checkpoint signaling"/>
    <property type="evidence" value="ECO:0007669"/>
    <property type="project" value="InterPro"/>
</dbReference>
<gene>
    <name evidence="3" type="ORF">N335_12905</name>
</gene>
<dbReference type="GO" id="GO:0004672">
    <property type="term" value="F:protein kinase activity"/>
    <property type="evidence" value="ECO:0007669"/>
    <property type="project" value="TreeGrafter"/>
</dbReference>
<dbReference type="PANTHER" id="PTHR14030:SF25">
    <property type="entry name" value="MITOTIC CHECKPOINT SERINE_THREONINE-PROTEIN KINASE BUB1 BETA"/>
    <property type="match status" value="1"/>
</dbReference>
<feature type="region of interest" description="Disordered" evidence="1">
    <location>
        <begin position="347"/>
        <end position="366"/>
    </location>
</feature>
<name>A0A091TUU2_PHALP</name>
<dbReference type="InterPro" id="IPR015661">
    <property type="entry name" value="Bub1/Mad3"/>
</dbReference>
<sequence>MSQDCNDEWELSKENVQPLRQGRVMSTLQEALAQQDTSIHTAVQLKKQEFESEIRFYSGDDPLDVWDRYIKWTEQTFPQGGKESNLAAILERAVKALNEQQRYYKDPRYLNLWLKFGNYCNEPLDLYSYLRSQEIGTTLAPLYITWAEVLEARGSFKKADLIFQEGLQRKAEPLDKLQSHHRQFQTRVSRQTLLGLEETPDEKDMGLLGAAEPQRSSLADLKGRGKKTVRVSISPTTQNRNFQTLTSQQLSNNPGFAVFDENSASGPEIPVLTPQSWTAPPAPRAKENELNAGPWNSGRRPRSNANSGIEVPCPLPNFTPYVEESAQQQVMTPCKIEPSINRVLSARKPEKEEDPLQRVQSHQQGTQEKKEVVMYCKDKVYAGVEEFSLEEIRAEIYRKQAKKKTEEEMQAIAQKKEEIQRKIEELEKKLKKKEDDKQQQPCEQPTEITEASPPLGLQGFTFSSATEVGEKQPQLQSECPVSKYTQLHKPPCSEDTQRGSVFVESEDEQEEQRDEASLGKKDVGLLPPPDPATFFSIFDESSTSTNQNKSCSADHTQKSACRPLAVRKPSDSLTAKENIPPEACDELNGIEPLTEDAIVTGSYKNKTLCANPEDTCDFVRAAHLASTPFHGVVAQRVPAPAFSQSVLKEDCPESKSAPLNQGTPVCEGVYNEALCVNKLSPIMEASLEDTRSSGSSVSSGSSLSSVTQISTIKYLHIPEKLELAQSLPAETVTDSGG</sequence>
<proteinExistence type="predicted"/>
<keyword evidence="3" id="KW-0808">Transferase</keyword>
<keyword evidence="3" id="KW-0418">Kinase</keyword>
<dbReference type="SMART" id="SM00777">
    <property type="entry name" value="Mad3_BUB1_I"/>
    <property type="match status" value="1"/>
</dbReference>
<protein>
    <submittedName>
        <fullName evidence="3">Mitotic checkpoint serine/threonine-protein kinase BUB1 beta</fullName>
    </submittedName>
</protein>
<feature type="non-terminal residue" evidence="3">
    <location>
        <position position="737"/>
    </location>
</feature>
<feature type="region of interest" description="Disordered" evidence="1">
    <location>
        <begin position="430"/>
        <end position="531"/>
    </location>
</feature>
<dbReference type="EMBL" id="KK466508">
    <property type="protein sequence ID" value="KFQ82134.1"/>
    <property type="molecule type" value="Genomic_DNA"/>
</dbReference>
<dbReference type="PANTHER" id="PTHR14030">
    <property type="entry name" value="MITOTIC CHECKPOINT SERINE/THREONINE-PROTEIN KINASE BUB1"/>
    <property type="match status" value="1"/>
</dbReference>
<feature type="compositionally biased region" description="Acidic residues" evidence="1">
    <location>
        <begin position="504"/>
        <end position="513"/>
    </location>
</feature>
<evidence type="ECO:0000256" key="1">
    <source>
        <dbReference type="SAM" id="MobiDB-lite"/>
    </source>
</evidence>
<organism evidence="3 4">
    <name type="scientific">Phaethon lepturus</name>
    <name type="common">White-tailed tropicbird</name>
    <dbReference type="NCBI Taxonomy" id="97097"/>
    <lineage>
        <taxon>Eukaryota</taxon>
        <taxon>Metazoa</taxon>
        <taxon>Chordata</taxon>
        <taxon>Craniata</taxon>
        <taxon>Vertebrata</taxon>
        <taxon>Euteleostomi</taxon>
        <taxon>Archelosauria</taxon>
        <taxon>Archosauria</taxon>
        <taxon>Dinosauria</taxon>
        <taxon>Saurischia</taxon>
        <taxon>Theropoda</taxon>
        <taxon>Coelurosauria</taxon>
        <taxon>Aves</taxon>
        <taxon>Neognathae</taxon>
        <taxon>Neoaves</taxon>
        <taxon>Phaethontimorphae</taxon>
        <taxon>Phaethontiformes</taxon>
        <taxon>Phaethontidae</taxon>
        <taxon>Phaethon</taxon>
    </lineage>
</organism>
<dbReference type="GO" id="GO:0005634">
    <property type="term" value="C:nucleus"/>
    <property type="evidence" value="ECO:0007669"/>
    <property type="project" value="TreeGrafter"/>
</dbReference>
<accession>A0A091TUU2</accession>
<dbReference type="AlphaFoldDB" id="A0A091TUU2"/>